<dbReference type="InterPro" id="IPR013762">
    <property type="entry name" value="Integrase-like_cat_sf"/>
</dbReference>
<dbReference type="Proteomes" id="UP000036356">
    <property type="component" value="Unassembled WGS sequence"/>
</dbReference>
<evidence type="ECO:0000256" key="3">
    <source>
        <dbReference type="ARBA" id="ARBA00022908"/>
    </source>
</evidence>
<dbReference type="Gene3D" id="1.10.443.10">
    <property type="entry name" value="Intergrase catalytic core"/>
    <property type="match status" value="1"/>
</dbReference>
<accession>A0A0J1IT66</accession>
<keyword evidence="5" id="KW-0233">DNA recombination</keyword>
<feature type="domain" description="Core-binding (CB)" evidence="8">
    <location>
        <begin position="6"/>
        <end position="87"/>
    </location>
</feature>
<name>A0A0J1IT66_9FIRM</name>
<dbReference type="PATRIC" id="fig|476652.3.peg.249"/>
<evidence type="ECO:0000256" key="6">
    <source>
        <dbReference type="PROSITE-ProRule" id="PRU01248"/>
    </source>
</evidence>
<reference evidence="9 10" key="1">
    <citation type="submission" date="2015-06" db="EMBL/GenBank/DDBJ databases">
        <title>Draft genome of the moderately acidophilic sulfate reducer Candidatus Desulfosporosinus acididurans strain M1.</title>
        <authorList>
            <person name="Poehlein A."/>
            <person name="Petzsch P."/>
            <person name="Johnson B.D."/>
            <person name="Schloemann M."/>
            <person name="Daniel R."/>
            <person name="Muehling M."/>
        </authorList>
    </citation>
    <scope>NUCLEOTIDE SEQUENCE [LARGE SCALE GENOMIC DNA]</scope>
    <source>
        <strain evidence="9 10">M1</strain>
    </source>
</reference>
<sequence length="286" mass="32755">MPQTSRTLSPHFQKMQIEMELRGLSPQTLQQYFIPLRLLEKHFDKPAFEVSPDELKQYLYHRIKSGISNSSLNISCSAFKLFFNKVLNYNWSDDVIIRPKRPKKLPYVLSQNEILAIIDQLSNIKHKAILLTTYSSGLRISETLSLRVSDIDSENMLIRINDGKGSKDRLTVLSIKNLKLLRRYWKLYRPTDLLFPGPIEGKPLSARNIQYVFSSAKQKAGISKPATVHTLRHSFATHLLENRTDLRTIQMLMGHSNISTTSKYIHLSTAHIASVRSPLDGRDPNA</sequence>
<dbReference type="PROSITE" id="PS51900">
    <property type="entry name" value="CB"/>
    <property type="match status" value="1"/>
</dbReference>
<evidence type="ECO:0000256" key="4">
    <source>
        <dbReference type="ARBA" id="ARBA00023125"/>
    </source>
</evidence>
<keyword evidence="3" id="KW-0229">DNA integration</keyword>
<gene>
    <name evidence="9" type="primary">xerD_1</name>
    <name evidence="9" type="ORF">DEAC_c02530</name>
</gene>
<protein>
    <submittedName>
        <fullName evidence="9">Tyrosine recombinase XerD</fullName>
    </submittedName>
</protein>
<dbReference type="InterPro" id="IPR004107">
    <property type="entry name" value="Integrase_SAM-like_N"/>
</dbReference>
<dbReference type="PANTHER" id="PTHR30349">
    <property type="entry name" value="PHAGE INTEGRASE-RELATED"/>
    <property type="match status" value="1"/>
</dbReference>
<dbReference type="InterPro" id="IPR010998">
    <property type="entry name" value="Integrase_recombinase_N"/>
</dbReference>
<dbReference type="SUPFAM" id="SSF56349">
    <property type="entry name" value="DNA breaking-rejoining enzymes"/>
    <property type="match status" value="1"/>
</dbReference>
<evidence type="ECO:0000256" key="1">
    <source>
        <dbReference type="ARBA" id="ARBA00003283"/>
    </source>
</evidence>
<evidence type="ECO:0000313" key="9">
    <source>
        <dbReference type="EMBL" id="KLU67846.1"/>
    </source>
</evidence>
<comment type="similarity">
    <text evidence="2">Belongs to the 'phage' integrase family.</text>
</comment>
<dbReference type="InterPro" id="IPR011010">
    <property type="entry name" value="DNA_brk_join_enz"/>
</dbReference>
<comment type="function">
    <text evidence="1">Site-specific tyrosine recombinase, which acts by catalyzing the cutting and rejoining of the recombining DNA molecules.</text>
</comment>
<keyword evidence="10" id="KW-1185">Reference proteome</keyword>
<evidence type="ECO:0000259" key="8">
    <source>
        <dbReference type="PROSITE" id="PS51900"/>
    </source>
</evidence>
<dbReference type="GO" id="GO:0006310">
    <property type="term" value="P:DNA recombination"/>
    <property type="evidence" value="ECO:0007669"/>
    <property type="project" value="UniProtKB-KW"/>
</dbReference>
<dbReference type="Pfam" id="PF13495">
    <property type="entry name" value="Phage_int_SAM_4"/>
    <property type="match status" value="1"/>
</dbReference>
<evidence type="ECO:0000256" key="2">
    <source>
        <dbReference type="ARBA" id="ARBA00008857"/>
    </source>
</evidence>
<dbReference type="InterPro" id="IPR050090">
    <property type="entry name" value="Tyrosine_recombinase_XerCD"/>
</dbReference>
<feature type="domain" description="Tyr recombinase" evidence="7">
    <location>
        <begin position="104"/>
        <end position="277"/>
    </location>
</feature>
<dbReference type="EMBL" id="LDZY01000001">
    <property type="protein sequence ID" value="KLU67846.1"/>
    <property type="molecule type" value="Genomic_DNA"/>
</dbReference>
<dbReference type="InterPro" id="IPR002104">
    <property type="entry name" value="Integrase_catalytic"/>
</dbReference>
<dbReference type="PROSITE" id="PS51898">
    <property type="entry name" value="TYR_RECOMBINASE"/>
    <property type="match status" value="1"/>
</dbReference>
<dbReference type="Pfam" id="PF00589">
    <property type="entry name" value="Phage_integrase"/>
    <property type="match status" value="1"/>
</dbReference>
<dbReference type="GO" id="GO:0015074">
    <property type="term" value="P:DNA integration"/>
    <property type="evidence" value="ECO:0007669"/>
    <property type="project" value="UniProtKB-KW"/>
</dbReference>
<proteinExistence type="inferred from homology"/>
<dbReference type="AlphaFoldDB" id="A0A0J1IT66"/>
<comment type="caution">
    <text evidence="9">The sequence shown here is derived from an EMBL/GenBank/DDBJ whole genome shotgun (WGS) entry which is preliminary data.</text>
</comment>
<dbReference type="PANTHER" id="PTHR30349:SF64">
    <property type="entry name" value="PROPHAGE INTEGRASE INTD-RELATED"/>
    <property type="match status" value="1"/>
</dbReference>
<evidence type="ECO:0000256" key="5">
    <source>
        <dbReference type="ARBA" id="ARBA00023172"/>
    </source>
</evidence>
<dbReference type="GO" id="GO:0003677">
    <property type="term" value="F:DNA binding"/>
    <property type="evidence" value="ECO:0007669"/>
    <property type="project" value="UniProtKB-UniRule"/>
</dbReference>
<dbReference type="InterPro" id="IPR044068">
    <property type="entry name" value="CB"/>
</dbReference>
<organism evidence="9 10">
    <name type="scientific">Desulfosporosinus acididurans</name>
    <dbReference type="NCBI Taxonomy" id="476652"/>
    <lineage>
        <taxon>Bacteria</taxon>
        <taxon>Bacillati</taxon>
        <taxon>Bacillota</taxon>
        <taxon>Clostridia</taxon>
        <taxon>Eubacteriales</taxon>
        <taxon>Desulfitobacteriaceae</taxon>
        <taxon>Desulfosporosinus</taxon>
    </lineage>
</organism>
<dbReference type="Gene3D" id="1.10.150.130">
    <property type="match status" value="1"/>
</dbReference>
<dbReference type="STRING" id="476652.DEAC_c02530"/>
<evidence type="ECO:0000313" key="10">
    <source>
        <dbReference type="Proteomes" id="UP000036356"/>
    </source>
</evidence>
<keyword evidence="4 6" id="KW-0238">DNA-binding</keyword>
<evidence type="ECO:0000259" key="7">
    <source>
        <dbReference type="PROSITE" id="PS51898"/>
    </source>
</evidence>
<dbReference type="RefSeq" id="WP_053006247.1">
    <property type="nucleotide sequence ID" value="NZ_LDZY01000001.1"/>
</dbReference>